<evidence type="ECO:0000259" key="13">
    <source>
        <dbReference type="PROSITE" id="PS50157"/>
    </source>
</evidence>
<dbReference type="PROSITE" id="PS50157">
    <property type="entry name" value="ZINC_FINGER_C2H2_2"/>
    <property type="match status" value="11"/>
</dbReference>
<dbReference type="FunFam" id="3.30.160.60:FF:001136">
    <property type="entry name" value="Zinc finger protein 408"/>
    <property type="match status" value="1"/>
</dbReference>
<keyword evidence="5 10" id="KW-0863">Zinc-finger</keyword>
<dbReference type="SMART" id="SM00355">
    <property type="entry name" value="ZnF_C2H2"/>
    <property type="match status" value="11"/>
</dbReference>
<dbReference type="OrthoDB" id="1095242at2759"/>
<keyword evidence="6 11" id="KW-0862">Zinc</keyword>
<dbReference type="FunFam" id="3.30.160.60:FF:000870">
    <property type="entry name" value="zinc finger protein 197 isoform X1"/>
    <property type="match status" value="1"/>
</dbReference>
<feature type="domain" description="C2H2-type" evidence="13">
    <location>
        <begin position="611"/>
        <end position="638"/>
    </location>
</feature>
<feature type="domain" description="C2H2-type" evidence="13">
    <location>
        <begin position="639"/>
        <end position="666"/>
    </location>
</feature>
<dbReference type="FunFam" id="3.30.160.60:FF:000176">
    <property type="entry name" value="zinc finger protein 70"/>
    <property type="match status" value="1"/>
</dbReference>
<dbReference type="Pfam" id="PF07776">
    <property type="entry name" value="zf-AD"/>
    <property type="match status" value="1"/>
</dbReference>
<gene>
    <name evidence="15" type="ORF">GWI33_001895</name>
</gene>
<feature type="compositionally biased region" description="Basic and acidic residues" evidence="12">
    <location>
        <begin position="414"/>
        <end position="430"/>
    </location>
</feature>
<dbReference type="SMART" id="SM00868">
    <property type="entry name" value="zf-AD"/>
    <property type="match status" value="1"/>
</dbReference>
<accession>A0A834IRT0</accession>
<dbReference type="Pfam" id="PF13912">
    <property type="entry name" value="zf-C2H2_6"/>
    <property type="match status" value="1"/>
</dbReference>
<keyword evidence="3 11" id="KW-0479">Metal-binding</keyword>
<evidence type="ECO:0000256" key="10">
    <source>
        <dbReference type="PROSITE-ProRule" id="PRU00042"/>
    </source>
</evidence>
<dbReference type="GO" id="GO:0008270">
    <property type="term" value="F:zinc ion binding"/>
    <property type="evidence" value="ECO:0007669"/>
    <property type="project" value="UniProtKB-UniRule"/>
</dbReference>
<comment type="caution">
    <text evidence="15">The sequence shown here is derived from an EMBL/GenBank/DDBJ whole genome shotgun (WGS) entry which is preliminary data.</text>
</comment>
<evidence type="ECO:0000256" key="7">
    <source>
        <dbReference type="ARBA" id="ARBA00023015"/>
    </source>
</evidence>
<dbReference type="GO" id="GO:0000981">
    <property type="term" value="F:DNA-binding transcription factor activity, RNA polymerase II-specific"/>
    <property type="evidence" value="ECO:0007669"/>
    <property type="project" value="TreeGrafter"/>
</dbReference>
<dbReference type="GO" id="GO:0000785">
    <property type="term" value="C:chromatin"/>
    <property type="evidence" value="ECO:0007669"/>
    <property type="project" value="UniProtKB-ARBA"/>
</dbReference>
<feature type="domain" description="C2H2-type" evidence="13">
    <location>
        <begin position="695"/>
        <end position="722"/>
    </location>
</feature>
<dbReference type="FunFam" id="3.30.160.60:FF:000512">
    <property type="entry name" value="zinc finger protein 197 isoform X1"/>
    <property type="match status" value="2"/>
</dbReference>
<protein>
    <submittedName>
        <fullName evidence="15">Uncharacterized protein</fullName>
    </submittedName>
</protein>
<feature type="domain" description="C2H2-type" evidence="13">
    <location>
        <begin position="581"/>
        <end position="608"/>
    </location>
</feature>
<feature type="binding site" evidence="11">
    <location>
        <position position="19"/>
    </location>
    <ligand>
        <name>Zn(2+)</name>
        <dbReference type="ChEBI" id="CHEBI:29105"/>
    </ligand>
</feature>
<dbReference type="GO" id="GO:0005634">
    <property type="term" value="C:nucleus"/>
    <property type="evidence" value="ECO:0007669"/>
    <property type="project" value="UniProtKB-SubCell"/>
</dbReference>
<dbReference type="FunFam" id="3.30.160.60:FF:000193">
    <property type="entry name" value="Zinc finger protein 300"/>
    <property type="match status" value="1"/>
</dbReference>
<dbReference type="FunFam" id="3.30.160.60:FF:000100">
    <property type="entry name" value="Zinc finger 45-like"/>
    <property type="match status" value="1"/>
</dbReference>
<dbReference type="EMBL" id="JAACXV010000155">
    <property type="protein sequence ID" value="KAF7282865.1"/>
    <property type="molecule type" value="Genomic_DNA"/>
</dbReference>
<dbReference type="Pfam" id="PF00096">
    <property type="entry name" value="zf-C2H2"/>
    <property type="match status" value="7"/>
</dbReference>
<feature type="domain" description="C2H2-type" evidence="13">
    <location>
        <begin position="667"/>
        <end position="694"/>
    </location>
</feature>
<feature type="domain" description="C2H2-type" evidence="13">
    <location>
        <begin position="497"/>
        <end position="524"/>
    </location>
</feature>
<dbReference type="Proteomes" id="UP000625711">
    <property type="component" value="Unassembled WGS sequence"/>
</dbReference>
<evidence type="ECO:0000259" key="14">
    <source>
        <dbReference type="PROSITE" id="PS51915"/>
    </source>
</evidence>
<dbReference type="InterPro" id="IPR013087">
    <property type="entry name" value="Znf_C2H2_type"/>
</dbReference>
<keyword evidence="8" id="KW-0804">Transcription</keyword>
<sequence>MASTSFLQNTKFHELCRLCAAKTELMLSVHIFEGEGPIRQLNKKIDNCLQIQVHQQDELPKIICENCLFKLEMFWDFKDKSFRTEQLLHGLYKQFKDAVNDGGQNSQEQCVVSIDSNSLIVQIPHHQILTENIQDVPNIDISQLGHRENTENYAIILHNHHDLNSHGLENLELNNHDLPGQDLSNQSLHGGHDSLSVMPTQIDQRFNEVNLNQMQQQILNEAQFRLHQEFKFVNNMPMAGPHSLYTENIKHNVPPNNDYVKEDDTLDYSNSKTSLAVDSNLSDNSLGVEVDTHLNHIISYSSDSQIDQLHQHDESDSNPNILAEQDISNVSAVIGKESYLLDNDGMNNHNQTDDFTDLPSNFYSCDMCGKSFDNRTTLESHCQNHLLKYRFMPELDIENNKKLDDSHLISSNEDNSKSNDAEVDVTRTDEGPTFDSVKSWPNDDSNSLDVAYVPELTESIQPKAKKGAKVCKECGKSYSTNYKLAQHMKKHTGERPYKCKSCEKAFRSKIGLAQHEAKHTGQYDFSCPTCGKGFQCKSYLMVHQRVHSDVKPYPCTTCGQNFKTKQSLLDHTNRHLGVKPHLCSICGRGFITKALCRAHEKTHTGVDNRKYSCKICQKRFVSKSYLQTHSRIHTGEKPFMCEVCGKGFLTRVDLKIHLTMHTGEKSYVCEMCGKAFARRDALKCHRRSHTGERPYGCDVCGKTFTQFTPMANHRRNHTGERPYPCETCGKTFVTRSTMMSHAKKHLKKPLNGVKEEIEVVEHKVEQPA</sequence>
<feature type="binding site" evidence="11">
    <location>
        <position position="16"/>
    </location>
    <ligand>
        <name>Zn(2+)</name>
        <dbReference type="ChEBI" id="CHEBI:29105"/>
    </ligand>
</feature>
<dbReference type="GO" id="GO:0003682">
    <property type="term" value="F:chromatin binding"/>
    <property type="evidence" value="ECO:0007669"/>
    <property type="project" value="UniProtKB-ARBA"/>
</dbReference>
<keyword evidence="16" id="KW-1185">Reference proteome</keyword>
<feature type="domain" description="C2H2-type" evidence="13">
    <location>
        <begin position="723"/>
        <end position="750"/>
    </location>
</feature>
<keyword evidence="7" id="KW-0805">Transcription regulation</keyword>
<dbReference type="PROSITE" id="PS51915">
    <property type="entry name" value="ZAD"/>
    <property type="match status" value="1"/>
</dbReference>
<evidence type="ECO:0000256" key="11">
    <source>
        <dbReference type="PROSITE-ProRule" id="PRU01263"/>
    </source>
</evidence>
<feature type="binding site" evidence="11">
    <location>
        <position position="67"/>
    </location>
    <ligand>
        <name>Zn(2+)</name>
        <dbReference type="ChEBI" id="CHEBI:29105"/>
    </ligand>
</feature>
<evidence type="ECO:0000256" key="5">
    <source>
        <dbReference type="ARBA" id="ARBA00022771"/>
    </source>
</evidence>
<evidence type="ECO:0000313" key="16">
    <source>
        <dbReference type="Proteomes" id="UP000625711"/>
    </source>
</evidence>
<feature type="domain" description="C2H2-type" evidence="13">
    <location>
        <begin position="363"/>
        <end position="385"/>
    </location>
</feature>
<feature type="domain" description="C2H2-type" evidence="13">
    <location>
        <begin position="525"/>
        <end position="552"/>
    </location>
</feature>
<proteinExistence type="inferred from homology"/>
<feature type="binding site" evidence="11">
    <location>
        <position position="64"/>
    </location>
    <ligand>
        <name>Zn(2+)</name>
        <dbReference type="ChEBI" id="CHEBI:29105"/>
    </ligand>
</feature>
<dbReference type="FunFam" id="3.30.160.60:FF:001498">
    <property type="entry name" value="Zinc finger protein 404"/>
    <property type="match status" value="1"/>
</dbReference>
<feature type="domain" description="C2H2-type" evidence="13">
    <location>
        <begin position="469"/>
        <end position="496"/>
    </location>
</feature>
<organism evidence="15 16">
    <name type="scientific">Rhynchophorus ferrugineus</name>
    <name type="common">Red palm weevil</name>
    <name type="synonym">Curculio ferrugineus</name>
    <dbReference type="NCBI Taxonomy" id="354439"/>
    <lineage>
        <taxon>Eukaryota</taxon>
        <taxon>Metazoa</taxon>
        <taxon>Ecdysozoa</taxon>
        <taxon>Arthropoda</taxon>
        <taxon>Hexapoda</taxon>
        <taxon>Insecta</taxon>
        <taxon>Pterygota</taxon>
        <taxon>Neoptera</taxon>
        <taxon>Endopterygota</taxon>
        <taxon>Coleoptera</taxon>
        <taxon>Polyphaga</taxon>
        <taxon>Cucujiformia</taxon>
        <taxon>Curculionidae</taxon>
        <taxon>Dryophthorinae</taxon>
        <taxon>Rhynchophorus</taxon>
    </lineage>
</organism>
<dbReference type="InterPro" id="IPR012934">
    <property type="entry name" value="Znf_AD"/>
</dbReference>
<keyword evidence="9" id="KW-0539">Nucleus</keyword>
<feature type="domain" description="C2H2-type" evidence="13">
    <location>
        <begin position="553"/>
        <end position="580"/>
    </location>
</feature>
<feature type="domain" description="ZAD" evidence="14">
    <location>
        <begin position="14"/>
        <end position="91"/>
    </location>
</feature>
<evidence type="ECO:0000256" key="8">
    <source>
        <dbReference type="ARBA" id="ARBA00023163"/>
    </source>
</evidence>
<dbReference type="GO" id="GO:0040029">
    <property type="term" value="P:epigenetic regulation of gene expression"/>
    <property type="evidence" value="ECO:0007669"/>
    <property type="project" value="UniProtKB-ARBA"/>
</dbReference>
<evidence type="ECO:0000256" key="2">
    <source>
        <dbReference type="ARBA" id="ARBA00006991"/>
    </source>
</evidence>
<keyword evidence="4" id="KW-0677">Repeat</keyword>
<dbReference type="PANTHER" id="PTHR24379:SF127">
    <property type="entry name" value="BLOODY FINGERS-RELATED"/>
    <property type="match status" value="1"/>
</dbReference>
<dbReference type="SUPFAM" id="SSF57667">
    <property type="entry name" value="beta-beta-alpha zinc fingers"/>
    <property type="match status" value="6"/>
</dbReference>
<evidence type="ECO:0000256" key="4">
    <source>
        <dbReference type="ARBA" id="ARBA00022737"/>
    </source>
</evidence>
<dbReference type="Gene3D" id="3.30.160.60">
    <property type="entry name" value="Classic Zinc Finger"/>
    <property type="match status" value="10"/>
</dbReference>
<dbReference type="Gene3D" id="3.40.1800.20">
    <property type="match status" value="1"/>
</dbReference>
<comment type="similarity">
    <text evidence="2">Belongs to the krueppel C2H2-type zinc-finger protein family.</text>
</comment>
<dbReference type="FunFam" id="3.30.160.60:FF:000446">
    <property type="entry name" value="Zinc finger protein"/>
    <property type="match status" value="1"/>
</dbReference>
<evidence type="ECO:0000256" key="9">
    <source>
        <dbReference type="ARBA" id="ARBA00023242"/>
    </source>
</evidence>
<dbReference type="AlphaFoldDB" id="A0A834IRT0"/>
<dbReference type="InterPro" id="IPR036236">
    <property type="entry name" value="Znf_C2H2_sf"/>
</dbReference>
<name>A0A834IRT0_RHYFE</name>
<evidence type="ECO:0000256" key="1">
    <source>
        <dbReference type="ARBA" id="ARBA00004123"/>
    </source>
</evidence>
<evidence type="ECO:0000256" key="6">
    <source>
        <dbReference type="ARBA" id="ARBA00022833"/>
    </source>
</evidence>
<dbReference type="SUPFAM" id="SSF57716">
    <property type="entry name" value="Glucocorticoid receptor-like (DNA-binding domain)"/>
    <property type="match status" value="1"/>
</dbReference>
<evidence type="ECO:0000256" key="12">
    <source>
        <dbReference type="SAM" id="MobiDB-lite"/>
    </source>
</evidence>
<dbReference type="FunFam" id="3.30.160.60:FF:000690">
    <property type="entry name" value="Zinc finger protein 354C"/>
    <property type="match status" value="1"/>
</dbReference>
<reference evidence="15" key="1">
    <citation type="submission" date="2020-08" db="EMBL/GenBank/DDBJ databases">
        <title>Genome sequencing and assembly of the red palm weevil Rhynchophorus ferrugineus.</title>
        <authorList>
            <person name="Dias G.B."/>
            <person name="Bergman C.M."/>
            <person name="Manee M."/>
        </authorList>
    </citation>
    <scope>NUCLEOTIDE SEQUENCE</scope>
    <source>
        <strain evidence="15">AA-2017</strain>
        <tissue evidence="15">Whole larva</tissue>
    </source>
</reference>
<dbReference type="GO" id="GO:0000977">
    <property type="term" value="F:RNA polymerase II transcription regulatory region sequence-specific DNA binding"/>
    <property type="evidence" value="ECO:0007669"/>
    <property type="project" value="TreeGrafter"/>
</dbReference>
<evidence type="ECO:0000313" key="15">
    <source>
        <dbReference type="EMBL" id="KAF7282865.1"/>
    </source>
</evidence>
<dbReference type="PANTHER" id="PTHR24379">
    <property type="entry name" value="KRAB AND ZINC FINGER DOMAIN-CONTAINING"/>
    <property type="match status" value="1"/>
</dbReference>
<feature type="region of interest" description="Disordered" evidence="12">
    <location>
        <begin position="406"/>
        <end position="442"/>
    </location>
</feature>
<comment type="subcellular location">
    <subcellularLocation>
        <location evidence="1">Nucleus</location>
    </subcellularLocation>
</comment>
<dbReference type="PROSITE" id="PS00028">
    <property type="entry name" value="ZINC_FINGER_C2H2_1"/>
    <property type="match status" value="11"/>
</dbReference>
<evidence type="ECO:0000256" key="3">
    <source>
        <dbReference type="ARBA" id="ARBA00022723"/>
    </source>
</evidence>